<feature type="transmembrane region" description="Helical" evidence="1">
    <location>
        <begin position="232"/>
        <end position="250"/>
    </location>
</feature>
<evidence type="ECO:0008006" key="4">
    <source>
        <dbReference type="Google" id="ProtNLM"/>
    </source>
</evidence>
<reference evidence="3" key="1">
    <citation type="submission" date="2016-11" db="EMBL/GenBank/DDBJ databases">
        <authorList>
            <person name="Varghese N."/>
            <person name="Submissions S."/>
        </authorList>
    </citation>
    <scope>NUCLEOTIDE SEQUENCE [LARGE SCALE GENOMIC DNA]</scope>
    <source>
        <strain evidence="3">DSM 12395</strain>
    </source>
</reference>
<dbReference type="RefSeq" id="WP_073236476.1">
    <property type="nucleotide sequence ID" value="NZ_FQUY01000004.1"/>
</dbReference>
<organism evidence="2 3">
    <name type="scientific">Desulforamulus putei DSM 12395</name>
    <dbReference type="NCBI Taxonomy" id="1121429"/>
    <lineage>
        <taxon>Bacteria</taxon>
        <taxon>Bacillati</taxon>
        <taxon>Bacillota</taxon>
        <taxon>Clostridia</taxon>
        <taxon>Eubacteriales</taxon>
        <taxon>Peptococcaceae</taxon>
        <taxon>Desulforamulus</taxon>
    </lineage>
</organism>
<feature type="transmembrane region" description="Helical" evidence="1">
    <location>
        <begin position="6"/>
        <end position="24"/>
    </location>
</feature>
<dbReference type="AlphaFoldDB" id="A0A1M4VII5"/>
<sequence length="312" mass="35325">MGNYKYVLKIFGYVIVMLSVIYLVKTITKYMKGNFLAWTPKELCIVFFGSLLYSASLLFLIAAWSHLIKNFGIRDGAFLKCYWIYARSQIAKYLPGNIFHYAGRHVLGRMQKWDSGAMTMALFLETSGLIISSVFLIVTGVTQFDFSTYLYNSNFLIIPLGILLGVIAVFVFGKKSKTFSHFLDFYSQRSHGEWIVILTLPFVLYLSFFVFNGLLIYLIYWAKYTDYNYHVNIINFISILSLSWLIGFITPGSPGGLGVRETVMVAALGKVIPESAALELAIIFRLVSIAGDVMLFMSTYFTLNKCKVKSTG</sequence>
<dbReference type="Proteomes" id="UP000184148">
    <property type="component" value="Unassembled WGS sequence"/>
</dbReference>
<feature type="transmembrane region" description="Helical" evidence="1">
    <location>
        <begin position="194"/>
        <end position="220"/>
    </location>
</feature>
<dbReference type="OrthoDB" id="2542372at2"/>
<accession>A0A1M4VII5</accession>
<feature type="transmembrane region" description="Helical" evidence="1">
    <location>
        <begin position="120"/>
        <end position="142"/>
    </location>
</feature>
<feature type="transmembrane region" description="Helical" evidence="1">
    <location>
        <begin position="45"/>
        <end position="64"/>
    </location>
</feature>
<evidence type="ECO:0000313" key="3">
    <source>
        <dbReference type="Proteomes" id="UP000184148"/>
    </source>
</evidence>
<evidence type="ECO:0000256" key="1">
    <source>
        <dbReference type="SAM" id="Phobius"/>
    </source>
</evidence>
<keyword evidence="1" id="KW-0472">Membrane</keyword>
<protein>
    <recommendedName>
        <fullName evidence="4">Lysylphosphatidylglycerol synthase TM region</fullName>
    </recommendedName>
</protein>
<gene>
    <name evidence="2" type="ORF">SAMN02745133_00946</name>
</gene>
<proteinExistence type="predicted"/>
<feature type="transmembrane region" description="Helical" evidence="1">
    <location>
        <begin position="154"/>
        <end position="174"/>
    </location>
</feature>
<keyword evidence="1" id="KW-1133">Transmembrane helix</keyword>
<dbReference type="EMBL" id="FQUY01000004">
    <property type="protein sequence ID" value="SHE68824.1"/>
    <property type="molecule type" value="Genomic_DNA"/>
</dbReference>
<feature type="transmembrane region" description="Helical" evidence="1">
    <location>
        <begin position="282"/>
        <end position="303"/>
    </location>
</feature>
<evidence type="ECO:0000313" key="2">
    <source>
        <dbReference type="EMBL" id="SHE68824.1"/>
    </source>
</evidence>
<name>A0A1M4VII5_9FIRM</name>
<dbReference type="STRING" id="1121429.SAMN02745133_00946"/>
<keyword evidence="3" id="KW-1185">Reference proteome</keyword>
<keyword evidence="1" id="KW-0812">Transmembrane</keyword>